<dbReference type="Proteomes" id="UP000031830">
    <property type="component" value="Chromosome"/>
</dbReference>
<dbReference type="RefSeq" id="WP_044525535.1">
    <property type="nucleotide sequence ID" value="NZ_CP009440.1"/>
</dbReference>
<evidence type="ECO:0000256" key="5">
    <source>
        <dbReference type="ARBA" id="ARBA00029440"/>
    </source>
</evidence>
<dbReference type="Gene3D" id="3.40.50.720">
    <property type="entry name" value="NAD(P)-binding Rossmann-like Domain"/>
    <property type="match status" value="1"/>
</dbReference>
<dbReference type="PANTHER" id="PTHR32338:SF10">
    <property type="entry name" value="N-ACETYL-GAMMA-GLUTAMYL-PHOSPHATE REDUCTASE, CHLOROPLASTIC-RELATED"/>
    <property type="match status" value="1"/>
</dbReference>
<evidence type="ECO:0000256" key="2">
    <source>
        <dbReference type="ARBA" id="ARBA00022605"/>
    </source>
</evidence>
<dbReference type="NCBIfam" id="TIGR01850">
    <property type="entry name" value="argC"/>
    <property type="match status" value="1"/>
</dbReference>
<feature type="domain" description="Semialdehyde dehydrogenase NAD-binding" evidence="7">
    <location>
        <begin position="4"/>
        <end position="132"/>
    </location>
</feature>
<dbReference type="SUPFAM" id="SSF51735">
    <property type="entry name" value="NAD(P)-binding Rossmann-fold domains"/>
    <property type="match status" value="1"/>
</dbReference>
<dbReference type="AlphaFoldDB" id="A0A0B6D0V0"/>
<dbReference type="OrthoDB" id="9801289at2"/>
<dbReference type="GO" id="GO:0070401">
    <property type="term" value="F:NADP+ binding"/>
    <property type="evidence" value="ECO:0007669"/>
    <property type="project" value="InterPro"/>
</dbReference>
<dbReference type="STRING" id="28110.KU46_799"/>
<dbReference type="GO" id="GO:0003942">
    <property type="term" value="F:N-acetyl-gamma-glutamyl-phosphate reductase activity"/>
    <property type="evidence" value="ECO:0007669"/>
    <property type="project" value="UniProtKB-EC"/>
</dbReference>
<feature type="active site" evidence="6">
    <location>
        <position position="139"/>
    </location>
</feature>
<name>A0A0B6D0V0_9GAMM</name>
<dbReference type="SMART" id="SM00859">
    <property type="entry name" value="Semialdhyde_dh"/>
    <property type="match status" value="1"/>
</dbReference>
<keyword evidence="2" id="KW-0028">Amino-acid biosynthesis</keyword>
<dbReference type="GO" id="GO:0051287">
    <property type="term" value="F:NAD binding"/>
    <property type="evidence" value="ECO:0007669"/>
    <property type="project" value="InterPro"/>
</dbReference>
<evidence type="ECO:0000256" key="4">
    <source>
        <dbReference type="ARBA" id="ARBA00023002"/>
    </source>
</evidence>
<keyword evidence="4 8" id="KW-0560">Oxidoreductase</keyword>
<proteinExistence type="predicted"/>
<evidence type="ECO:0000259" key="7">
    <source>
        <dbReference type="SMART" id="SM00859"/>
    </source>
</evidence>
<dbReference type="InterPro" id="IPR000706">
    <property type="entry name" value="AGPR_type-1"/>
</dbReference>
<keyword evidence="1" id="KW-0055">Arginine biosynthesis</keyword>
<evidence type="ECO:0000313" key="8">
    <source>
        <dbReference type="EMBL" id="AJI52461.1"/>
    </source>
</evidence>
<dbReference type="EC" id="1.2.1.38" evidence="8"/>
<evidence type="ECO:0000256" key="1">
    <source>
        <dbReference type="ARBA" id="ARBA00022571"/>
    </source>
</evidence>
<dbReference type="KEGG" id="fpz:LA55_251"/>
<dbReference type="InterPro" id="IPR050085">
    <property type="entry name" value="AGPR"/>
</dbReference>
<evidence type="ECO:0000256" key="3">
    <source>
        <dbReference type="ARBA" id="ARBA00022857"/>
    </source>
</evidence>
<keyword evidence="3" id="KW-0521">NADP</keyword>
<comment type="pathway">
    <text evidence="5">Amino-acid biosynthesis.</text>
</comment>
<dbReference type="Gene3D" id="3.30.360.10">
    <property type="entry name" value="Dihydrodipicolinate Reductase, domain 2"/>
    <property type="match status" value="1"/>
</dbReference>
<dbReference type="SUPFAM" id="SSF55347">
    <property type="entry name" value="Glyceraldehyde-3-phosphate dehydrogenase-like, C-terminal domain"/>
    <property type="match status" value="1"/>
</dbReference>
<reference evidence="8 9" key="1">
    <citation type="journal article" date="2015" name="Genome Announc.">
        <title>Genome sequencing of 18 francisella strains to aid in assay development and testing.</title>
        <authorList>
            <person name="Johnson S.L."/>
            <person name="Daligault H.E."/>
            <person name="Davenport K.W."/>
            <person name="Coyne S.R."/>
            <person name="Frey K.G."/>
            <person name="Koroleva G.I."/>
            <person name="Broomall S.M."/>
            <person name="Bishop-Lilly K.A."/>
            <person name="Bruce D.C."/>
            <person name="Chertkov O."/>
            <person name="Freitas T."/>
            <person name="Jaissle J."/>
            <person name="Ladner J.T."/>
            <person name="Rosenzweig C.N."/>
            <person name="Gibbons H.S."/>
            <person name="Palacios G.F."/>
            <person name="Redden C.L."/>
            <person name="Xu Y."/>
            <person name="Minogue T.D."/>
            <person name="Chain P.S."/>
        </authorList>
    </citation>
    <scope>NUCLEOTIDE SEQUENCE [LARGE SCALE GENOMIC DNA]</scope>
    <source>
        <strain evidence="8 9">GA01-2794</strain>
    </source>
</reference>
<dbReference type="InterPro" id="IPR058924">
    <property type="entry name" value="AGPR_dimerisation_dom"/>
</dbReference>
<organism evidence="8 9">
    <name type="scientific">Francisella philomiragia</name>
    <dbReference type="NCBI Taxonomy" id="28110"/>
    <lineage>
        <taxon>Bacteria</taxon>
        <taxon>Pseudomonadati</taxon>
        <taxon>Pseudomonadota</taxon>
        <taxon>Gammaproteobacteria</taxon>
        <taxon>Thiotrichales</taxon>
        <taxon>Francisellaceae</taxon>
        <taxon>Francisella</taxon>
    </lineage>
</organism>
<dbReference type="PROSITE" id="PS01224">
    <property type="entry name" value="ARGC"/>
    <property type="match status" value="1"/>
</dbReference>
<dbReference type="EMBL" id="CP009440">
    <property type="protein sequence ID" value="AJI52461.1"/>
    <property type="molecule type" value="Genomic_DNA"/>
</dbReference>
<evidence type="ECO:0000313" key="9">
    <source>
        <dbReference type="Proteomes" id="UP000031830"/>
    </source>
</evidence>
<accession>A0A0B6D0V0</accession>
<dbReference type="InterPro" id="IPR023013">
    <property type="entry name" value="AGPR_AS"/>
</dbReference>
<dbReference type="InterPro" id="IPR000534">
    <property type="entry name" value="Semialdehyde_DH_NAD-bd"/>
</dbReference>
<dbReference type="InterPro" id="IPR036291">
    <property type="entry name" value="NAD(P)-bd_dom_sf"/>
</dbReference>
<dbReference type="Pfam" id="PF22698">
    <property type="entry name" value="Semialdhyde_dhC_1"/>
    <property type="match status" value="1"/>
</dbReference>
<dbReference type="GO" id="GO:0006526">
    <property type="term" value="P:L-arginine biosynthetic process"/>
    <property type="evidence" value="ECO:0007669"/>
    <property type="project" value="UniProtKB-KW"/>
</dbReference>
<sequence length="343" mass="38096">MISKICIAGINGYTGQLLKELISKHPNFELAGSLGISKQENKEYTYSLDELSAENFDVDFLLLATPAEISIEILQKLYEKNIKTKVLDLSGAFRLDKGLLASWYGLSHSIEGIEQGAKYGLSPYVKFTQQDTIIANPGCYATCALLSLLPLLKHNLIKPNNIIIDAKSGVSGAGKKPRQDLMFSEMLNNFFPYKIGKHQHIPEILKALTEFDIKEDELYFNTSMLPIHSGIAMTIYADLNLETTTSEENISDLVSDAYNKEYAEYPLFKFIDIAAETDSTDTEVSSFLSIKSIVGTPNTHLGFSIKNNKIIVFSFIDNLFKGAVTQAIENLNNYYGLPITTGL</sequence>
<protein>
    <submittedName>
        <fullName evidence="8">N-acetyl-gamma-glutamyl-phosphate reductase</fullName>
        <ecNumber evidence="8">1.2.1.38</ecNumber>
    </submittedName>
</protein>
<evidence type="ECO:0000256" key="6">
    <source>
        <dbReference type="PROSITE-ProRule" id="PRU10010"/>
    </source>
</evidence>
<dbReference type="Pfam" id="PF01118">
    <property type="entry name" value="Semialdhyde_dh"/>
    <property type="match status" value="1"/>
</dbReference>
<gene>
    <name evidence="8" type="primary">argC</name>
    <name evidence="8" type="ORF">LA55_251</name>
</gene>
<dbReference type="PANTHER" id="PTHR32338">
    <property type="entry name" value="N-ACETYL-GAMMA-GLUTAMYL-PHOSPHATE REDUCTASE, CHLOROPLASTIC-RELATED-RELATED"/>
    <property type="match status" value="1"/>
</dbReference>